<keyword evidence="1" id="KW-0436">Ligase</keyword>
<name>A0A9W4KGA8_9EURO</name>
<keyword evidence="7" id="KW-1185">Reference proteome</keyword>
<dbReference type="PANTHER" id="PTHR43585:SF2">
    <property type="entry name" value="ATP-GRASP ENZYME FSQD"/>
    <property type="match status" value="1"/>
</dbReference>
<dbReference type="Gene3D" id="3.30.470.20">
    <property type="entry name" value="ATP-grasp fold, B domain"/>
    <property type="match status" value="1"/>
</dbReference>
<reference evidence="6" key="1">
    <citation type="submission" date="2021-07" db="EMBL/GenBank/DDBJ databases">
        <authorList>
            <person name="Branca A.L. A."/>
        </authorList>
    </citation>
    <scope>NUCLEOTIDE SEQUENCE</scope>
</reference>
<gene>
    <name evidence="6" type="ORF">PEGY_LOCUS5192</name>
</gene>
<dbReference type="PANTHER" id="PTHR43585">
    <property type="entry name" value="FUMIPYRROLE BIOSYNTHESIS PROTEIN C"/>
    <property type="match status" value="1"/>
</dbReference>
<sequence length="590" mass="64457">MGRAIVQHIEDYGTSITAAKLILPRVNGYVVRNDLFRRRFLTCSLAEKVVGCISLQQLIPAFDVNANEILRRGIKCAVGAVMLNPIPGFSTNLVKSALAILEDEFDARLSFPWILETPLPRKRIAMIDGRPDPSVSTASQGIYRAVQALGIDLIVLDHAGHWVQDSAMEAMRDEFIPCDLTMNEGLVDRIVAALSASKGRIDGVTTYTDTPILATAQAAKKMGLPANPPEALEMCRDKYKTRSVASSGVQVLSVVNVSDLDEQLSRLSSPLEFPLIVKPTTGCASDGVSKVTCEAELHSAAQRNEDKFPGTNALVEPYVSGPEVDANFVILDGKLIWSEVNDDFPSSVEISSSMSPSMSFAESSPIMPSMLPESEISLIKSTLTETLLKMGFRNGVYHLEARVKDSKRSYVDTGRGMELADYAVHLRTADPSVFLIEINPRLPGHQESFAVEYTYGIDYFALQMLLATAPPVSEMNTDKGKVFKSAILALSHPLPETAQYPSHIVFIPADCGGIFRGAKLLPGGIMDYVPEHAVFLENGEVMPDPEAEGRWPFVAYFLVVGKIAGRGAQAREHVRAMGDILRETFKYEMA</sequence>
<proteinExistence type="predicted"/>
<dbReference type="PROSITE" id="PS50975">
    <property type="entry name" value="ATP_GRASP"/>
    <property type="match status" value="1"/>
</dbReference>
<dbReference type="GO" id="GO:0016874">
    <property type="term" value="F:ligase activity"/>
    <property type="evidence" value="ECO:0007669"/>
    <property type="project" value="UniProtKB-KW"/>
</dbReference>
<dbReference type="Pfam" id="PF13535">
    <property type="entry name" value="ATP-grasp_4"/>
    <property type="match status" value="1"/>
</dbReference>
<dbReference type="EMBL" id="CAJVRC010000863">
    <property type="protein sequence ID" value="CAG8898479.1"/>
    <property type="molecule type" value="Genomic_DNA"/>
</dbReference>
<protein>
    <recommendedName>
        <fullName evidence="5">ATP-grasp domain-containing protein</fullName>
    </recommendedName>
</protein>
<dbReference type="GO" id="GO:0046872">
    <property type="term" value="F:metal ion binding"/>
    <property type="evidence" value="ECO:0007669"/>
    <property type="project" value="InterPro"/>
</dbReference>
<accession>A0A9W4KGA8</accession>
<evidence type="ECO:0000313" key="6">
    <source>
        <dbReference type="EMBL" id="CAG8898479.1"/>
    </source>
</evidence>
<feature type="domain" description="ATP-grasp" evidence="5">
    <location>
        <begin position="241"/>
        <end position="468"/>
    </location>
</feature>
<dbReference type="Proteomes" id="UP001154252">
    <property type="component" value="Unassembled WGS sequence"/>
</dbReference>
<evidence type="ECO:0000256" key="1">
    <source>
        <dbReference type="ARBA" id="ARBA00022598"/>
    </source>
</evidence>
<dbReference type="AlphaFoldDB" id="A0A9W4KGA8"/>
<dbReference type="InterPro" id="IPR011761">
    <property type="entry name" value="ATP-grasp"/>
</dbReference>
<evidence type="ECO:0000256" key="2">
    <source>
        <dbReference type="ARBA" id="ARBA00022741"/>
    </source>
</evidence>
<evidence type="ECO:0000259" key="5">
    <source>
        <dbReference type="PROSITE" id="PS50975"/>
    </source>
</evidence>
<evidence type="ECO:0000256" key="3">
    <source>
        <dbReference type="ARBA" id="ARBA00022840"/>
    </source>
</evidence>
<dbReference type="InterPro" id="IPR041472">
    <property type="entry name" value="BL00235/CARNS1_N"/>
</dbReference>
<dbReference type="OrthoDB" id="434648at2759"/>
<dbReference type="Pfam" id="PF18130">
    <property type="entry name" value="ATPgrasp_N"/>
    <property type="match status" value="1"/>
</dbReference>
<dbReference type="Gene3D" id="3.30.1490.20">
    <property type="entry name" value="ATP-grasp fold, A domain"/>
    <property type="match status" value="1"/>
</dbReference>
<dbReference type="SUPFAM" id="SSF56059">
    <property type="entry name" value="Glutathione synthetase ATP-binding domain-like"/>
    <property type="match status" value="1"/>
</dbReference>
<evidence type="ECO:0000313" key="7">
    <source>
        <dbReference type="Proteomes" id="UP001154252"/>
    </source>
</evidence>
<dbReference type="InterPro" id="IPR052032">
    <property type="entry name" value="ATP-dep_AA_Ligase"/>
</dbReference>
<keyword evidence="2 4" id="KW-0547">Nucleotide-binding</keyword>
<keyword evidence="3 4" id="KW-0067">ATP-binding</keyword>
<organism evidence="6 7">
    <name type="scientific">Penicillium egyptiacum</name>
    <dbReference type="NCBI Taxonomy" id="1303716"/>
    <lineage>
        <taxon>Eukaryota</taxon>
        <taxon>Fungi</taxon>
        <taxon>Dikarya</taxon>
        <taxon>Ascomycota</taxon>
        <taxon>Pezizomycotina</taxon>
        <taxon>Eurotiomycetes</taxon>
        <taxon>Eurotiomycetidae</taxon>
        <taxon>Eurotiales</taxon>
        <taxon>Aspergillaceae</taxon>
        <taxon>Penicillium</taxon>
    </lineage>
</organism>
<dbReference type="Gene3D" id="3.40.50.20">
    <property type="match status" value="1"/>
</dbReference>
<evidence type="ECO:0000256" key="4">
    <source>
        <dbReference type="PROSITE-ProRule" id="PRU00409"/>
    </source>
</evidence>
<dbReference type="InterPro" id="IPR013815">
    <property type="entry name" value="ATP_grasp_subdomain_1"/>
</dbReference>
<dbReference type="GO" id="GO:0005524">
    <property type="term" value="F:ATP binding"/>
    <property type="evidence" value="ECO:0007669"/>
    <property type="project" value="UniProtKB-UniRule"/>
</dbReference>
<comment type="caution">
    <text evidence="6">The sequence shown here is derived from an EMBL/GenBank/DDBJ whole genome shotgun (WGS) entry which is preliminary data.</text>
</comment>